<proteinExistence type="predicted"/>
<gene>
    <name evidence="1" type="ORF">NCS57_00081600</name>
</gene>
<name>A0ACC0RD60_9HYPO</name>
<dbReference type="Proteomes" id="UP001065298">
    <property type="component" value="Chromosome 1"/>
</dbReference>
<evidence type="ECO:0000313" key="2">
    <source>
        <dbReference type="Proteomes" id="UP001065298"/>
    </source>
</evidence>
<accession>A0ACC0RD60</accession>
<protein>
    <submittedName>
        <fullName evidence="1">Uncharacterized protein</fullName>
    </submittedName>
</protein>
<keyword evidence="2" id="KW-1185">Reference proteome</keyword>
<sequence length="406" mass="45561">MTAVLKLKPDLTESSALSSPQPGRAPPNLILMWGHGMEEPLAEKFPHVKEPQSSTTHASAMASRRFDLALSGLTRRPLTCLFCQARRSFTSSAVRAATTEKPGSGASMDPQASIAGTPIEAPRSYGKRQQGVFTPKPLPRPIGMPLPPKAGENTGIDHRSMRQRREDFVNYDKHLQRRKELTAKISRPYFRDWGNLQYHEGKSFIAPPRLFKAELSLFFPNFYGETLLKTDKNPRDTTPLLSGKASVVSIFSSRWAEQQAQSFTSNEANPALHDTLAQHPDITQMVHINYEDNAGKAWLVKFFMGSLRRQFAEKDWDKYFLVRRGITDDIRESIGLLNSKVGYIFLVDQYCRVRWAGSGTAHPVEQEGLAKGLSRLVDEIKREATMPATAKEQHPGKQHLEVPKPL</sequence>
<reference evidence="1" key="1">
    <citation type="submission" date="2022-06" db="EMBL/GenBank/DDBJ databases">
        <title>Fusarium solani species complex genomes reveal bases of compartmentalisation and animal pathogenesis.</title>
        <authorList>
            <person name="Tsai I.J."/>
        </authorList>
    </citation>
    <scope>NUCLEOTIDE SEQUENCE</scope>
    <source>
        <strain evidence="1">Fu6.1</strain>
    </source>
</reference>
<comment type="caution">
    <text evidence="1">The sequence shown here is derived from an EMBL/GenBank/DDBJ whole genome shotgun (WGS) entry which is preliminary data.</text>
</comment>
<evidence type="ECO:0000313" key="1">
    <source>
        <dbReference type="EMBL" id="KAI8684159.1"/>
    </source>
</evidence>
<organism evidence="1 2">
    <name type="scientific">Fusarium keratoplasticum</name>
    <dbReference type="NCBI Taxonomy" id="1328300"/>
    <lineage>
        <taxon>Eukaryota</taxon>
        <taxon>Fungi</taxon>
        <taxon>Dikarya</taxon>
        <taxon>Ascomycota</taxon>
        <taxon>Pezizomycotina</taxon>
        <taxon>Sordariomycetes</taxon>
        <taxon>Hypocreomycetidae</taxon>
        <taxon>Hypocreales</taxon>
        <taxon>Nectriaceae</taxon>
        <taxon>Fusarium</taxon>
        <taxon>Fusarium solani species complex</taxon>
    </lineage>
</organism>
<dbReference type="EMBL" id="CM046503">
    <property type="protein sequence ID" value="KAI8684159.1"/>
    <property type="molecule type" value="Genomic_DNA"/>
</dbReference>